<name>A0ACB7H019_MANES</name>
<sequence length="121" mass="14287">MSSCFIQNLRERPLLLFENESISTFPDIPKNETRHLQKLVFILLLNISFQISIIEKLSNIEERRRSGECNQTAIALGHERINVVEFLFRHDKSNPNQNYLIFCEEESCKAIFPRKDSKEKF</sequence>
<evidence type="ECO:0000313" key="2">
    <source>
        <dbReference type="Proteomes" id="UP000091857"/>
    </source>
</evidence>
<comment type="caution">
    <text evidence="1">The sequence shown here is derived from an EMBL/GenBank/DDBJ whole genome shotgun (WGS) entry which is preliminary data.</text>
</comment>
<gene>
    <name evidence="1" type="ORF">MANES_11G114466v8</name>
</gene>
<dbReference type="EMBL" id="CM004397">
    <property type="protein sequence ID" value="KAG8644276.1"/>
    <property type="molecule type" value="Genomic_DNA"/>
</dbReference>
<keyword evidence="2" id="KW-1185">Reference proteome</keyword>
<accession>A0ACB7H019</accession>
<proteinExistence type="predicted"/>
<reference evidence="2" key="1">
    <citation type="journal article" date="2016" name="Nat. Biotechnol.">
        <title>Sequencing wild and cultivated cassava and related species reveals extensive interspecific hybridization and genetic diversity.</title>
        <authorList>
            <person name="Bredeson J.V."/>
            <person name="Lyons J.B."/>
            <person name="Prochnik S.E."/>
            <person name="Wu G.A."/>
            <person name="Ha C.M."/>
            <person name="Edsinger-Gonzales E."/>
            <person name="Grimwood J."/>
            <person name="Schmutz J."/>
            <person name="Rabbi I.Y."/>
            <person name="Egesi C."/>
            <person name="Nauluvula P."/>
            <person name="Lebot V."/>
            <person name="Ndunguru J."/>
            <person name="Mkamilo G."/>
            <person name="Bart R.S."/>
            <person name="Setter T.L."/>
            <person name="Gleadow R.M."/>
            <person name="Kulakow P."/>
            <person name="Ferguson M.E."/>
            <person name="Rounsley S."/>
            <person name="Rokhsar D.S."/>
        </authorList>
    </citation>
    <scope>NUCLEOTIDE SEQUENCE [LARGE SCALE GENOMIC DNA]</scope>
    <source>
        <strain evidence="2">cv. AM560-2</strain>
    </source>
</reference>
<organism evidence="1 2">
    <name type="scientific">Manihot esculenta</name>
    <name type="common">Cassava</name>
    <name type="synonym">Jatropha manihot</name>
    <dbReference type="NCBI Taxonomy" id="3983"/>
    <lineage>
        <taxon>Eukaryota</taxon>
        <taxon>Viridiplantae</taxon>
        <taxon>Streptophyta</taxon>
        <taxon>Embryophyta</taxon>
        <taxon>Tracheophyta</taxon>
        <taxon>Spermatophyta</taxon>
        <taxon>Magnoliopsida</taxon>
        <taxon>eudicotyledons</taxon>
        <taxon>Gunneridae</taxon>
        <taxon>Pentapetalae</taxon>
        <taxon>rosids</taxon>
        <taxon>fabids</taxon>
        <taxon>Malpighiales</taxon>
        <taxon>Euphorbiaceae</taxon>
        <taxon>Crotonoideae</taxon>
        <taxon>Manihoteae</taxon>
        <taxon>Manihot</taxon>
    </lineage>
</organism>
<dbReference type="Proteomes" id="UP000091857">
    <property type="component" value="Chromosome 11"/>
</dbReference>
<protein>
    <submittedName>
        <fullName evidence="1">Uncharacterized protein</fullName>
    </submittedName>
</protein>
<evidence type="ECO:0000313" key="1">
    <source>
        <dbReference type="EMBL" id="KAG8644276.1"/>
    </source>
</evidence>